<proteinExistence type="predicted"/>
<name>A0A0C2MVL7_THEKT</name>
<feature type="region of interest" description="Disordered" evidence="1">
    <location>
        <begin position="47"/>
        <end position="72"/>
    </location>
</feature>
<evidence type="ECO:0000313" key="3">
    <source>
        <dbReference type="Proteomes" id="UP000031668"/>
    </source>
</evidence>
<protein>
    <submittedName>
        <fullName evidence="2">Uncharacterized protein</fullName>
    </submittedName>
</protein>
<dbReference type="AlphaFoldDB" id="A0A0C2MVL7"/>
<reference evidence="2 3" key="1">
    <citation type="journal article" date="2014" name="Genome Biol. Evol.">
        <title>The genome of the myxosporean Thelohanellus kitauei shows adaptations to nutrient acquisition within its fish host.</title>
        <authorList>
            <person name="Yang Y."/>
            <person name="Xiong J."/>
            <person name="Zhou Z."/>
            <person name="Huo F."/>
            <person name="Miao W."/>
            <person name="Ran C."/>
            <person name="Liu Y."/>
            <person name="Zhang J."/>
            <person name="Feng J."/>
            <person name="Wang M."/>
            <person name="Wang M."/>
            <person name="Wang L."/>
            <person name="Yao B."/>
        </authorList>
    </citation>
    <scope>NUCLEOTIDE SEQUENCE [LARGE SCALE GENOMIC DNA]</scope>
    <source>
        <strain evidence="2">Wuqing</strain>
    </source>
</reference>
<dbReference type="EMBL" id="JWZT01003741">
    <property type="protein sequence ID" value="KII65662.1"/>
    <property type="molecule type" value="Genomic_DNA"/>
</dbReference>
<comment type="caution">
    <text evidence="2">The sequence shown here is derived from an EMBL/GenBank/DDBJ whole genome shotgun (WGS) entry which is preliminary data.</text>
</comment>
<evidence type="ECO:0000256" key="1">
    <source>
        <dbReference type="SAM" id="MobiDB-lite"/>
    </source>
</evidence>
<organism evidence="2 3">
    <name type="scientific">Thelohanellus kitauei</name>
    <name type="common">Myxosporean</name>
    <dbReference type="NCBI Taxonomy" id="669202"/>
    <lineage>
        <taxon>Eukaryota</taxon>
        <taxon>Metazoa</taxon>
        <taxon>Cnidaria</taxon>
        <taxon>Myxozoa</taxon>
        <taxon>Myxosporea</taxon>
        <taxon>Bivalvulida</taxon>
        <taxon>Platysporina</taxon>
        <taxon>Myxobolidae</taxon>
        <taxon>Thelohanellus</taxon>
    </lineage>
</organism>
<gene>
    <name evidence="2" type="ORF">RF11_16071</name>
</gene>
<sequence length="103" mass="10757">MLSLKVVAFFGFYSALYFLPVHSSFWKSLGTNLALSTLNTATQTINQAAGVPTGPPGAPPGAYPGAPPEHTREHTLEQGLAVTRAAAAVEKTGVGKMMVICLI</sequence>
<feature type="compositionally biased region" description="Pro residues" evidence="1">
    <location>
        <begin position="53"/>
        <end position="67"/>
    </location>
</feature>
<evidence type="ECO:0000313" key="2">
    <source>
        <dbReference type="EMBL" id="KII65662.1"/>
    </source>
</evidence>
<keyword evidence="3" id="KW-1185">Reference proteome</keyword>
<dbReference type="Proteomes" id="UP000031668">
    <property type="component" value="Unassembled WGS sequence"/>
</dbReference>
<accession>A0A0C2MVL7</accession>